<dbReference type="Proteomes" id="UP000217199">
    <property type="component" value="Unassembled WGS sequence"/>
</dbReference>
<evidence type="ECO:0000313" key="12">
    <source>
        <dbReference type="EMBL" id="PAV18116.1"/>
    </source>
</evidence>
<dbReference type="InterPro" id="IPR017853">
    <property type="entry name" value="GH"/>
</dbReference>
<evidence type="ECO:0000256" key="8">
    <source>
        <dbReference type="RuleBase" id="RU000489"/>
    </source>
</evidence>
<comment type="similarity">
    <text evidence="9">Belongs to the glycosyl hydrolase 18 family.</text>
</comment>
<organism evidence="12 13">
    <name type="scientific">Pyrrhoderma noxium</name>
    <dbReference type="NCBI Taxonomy" id="2282107"/>
    <lineage>
        <taxon>Eukaryota</taxon>
        <taxon>Fungi</taxon>
        <taxon>Dikarya</taxon>
        <taxon>Basidiomycota</taxon>
        <taxon>Agaricomycotina</taxon>
        <taxon>Agaricomycetes</taxon>
        <taxon>Hymenochaetales</taxon>
        <taxon>Hymenochaetaceae</taxon>
        <taxon>Pyrrhoderma</taxon>
    </lineage>
</organism>
<keyword evidence="13" id="KW-1185">Reference proteome</keyword>
<dbReference type="PROSITE" id="PS51910">
    <property type="entry name" value="GH18_2"/>
    <property type="match status" value="1"/>
</dbReference>
<name>A0A286UET4_9AGAM</name>
<keyword evidence="10" id="KW-0732">Signal</keyword>
<dbReference type="InParanoid" id="A0A286UET4"/>
<dbReference type="GO" id="GO:0006032">
    <property type="term" value="P:chitin catabolic process"/>
    <property type="evidence" value="ECO:0007669"/>
    <property type="project" value="UniProtKB-KW"/>
</dbReference>
<dbReference type="InterPro" id="IPR001579">
    <property type="entry name" value="Glyco_hydro_18_chit_AS"/>
</dbReference>
<dbReference type="GO" id="GO:0008843">
    <property type="term" value="F:endochitinase activity"/>
    <property type="evidence" value="ECO:0007669"/>
    <property type="project" value="UniProtKB-EC"/>
</dbReference>
<feature type="domain" description="GH18" evidence="11">
    <location>
        <begin position="53"/>
        <end position="333"/>
    </location>
</feature>
<evidence type="ECO:0000313" key="13">
    <source>
        <dbReference type="Proteomes" id="UP000217199"/>
    </source>
</evidence>
<dbReference type="Pfam" id="PF00704">
    <property type="entry name" value="Glyco_hydro_18"/>
    <property type="match status" value="1"/>
</dbReference>
<reference evidence="12 13" key="1">
    <citation type="journal article" date="2017" name="Mol. Ecol.">
        <title>Comparative and population genomic landscape of Phellinus noxius: A hypervariable fungus causing root rot in trees.</title>
        <authorList>
            <person name="Chung C.L."/>
            <person name="Lee T.J."/>
            <person name="Akiba M."/>
            <person name="Lee H.H."/>
            <person name="Kuo T.H."/>
            <person name="Liu D."/>
            <person name="Ke H.M."/>
            <person name="Yokoi T."/>
            <person name="Roa M.B."/>
            <person name="Lu M.J."/>
            <person name="Chang Y.Y."/>
            <person name="Ann P.J."/>
            <person name="Tsai J.N."/>
            <person name="Chen C.Y."/>
            <person name="Tzean S.S."/>
            <person name="Ota Y."/>
            <person name="Hattori T."/>
            <person name="Sahashi N."/>
            <person name="Liou R.F."/>
            <person name="Kikuchi T."/>
            <person name="Tsai I.J."/>
        </authorList>
    </citation>
    <scope>NUCLEOTIDE SEQUENCE [LARGE SCALE GENOMIC DNA]</scope>
    <source>
        <strain evidence="12 13">FFPRI411160</strain>
    </source>
</reference>
<evidence type="ECO:0000256" key="1">
    <source>
        <dbReference type="ARBA" id="ARBA00000822"/>
    </source>
</evidence>
<dbReference type="CDD" id="cd00598">
    <property type="entry name" value="GH18_chitinase-like"/>
    <property type="match status" value="1"/>
</dbReference>
<dbReference type="InterPro" id="IPR001223">
    <property type="entry name" value="Glyco_hydro18_cat"/>
</dbReference>
<dbReference type="EMBL" id="NBII01000006">
    <property type="protein sequence ID" value="PAV18116.1"/>
    <property type="molecule type" value="Genomic_DNA"/>
</dbReference>
<comment type="catalytic activity">
    <reaction evidence="1">
        <text>Random endo-hydrolysis of N-acetyl-beta-D-glucosaminide (1-&gt;4)-beta-linkages in chitin and chitodextrins.</text>
        <dbReference type="EC" id="3.2.1.14"/>
    </reaction>
</comment>
<dbReference type="GO" id="GO:0000272">
    <property type="term" value="P:polysaccharide catabolic process"/>
    <property type="evidence" value="ECO:0007669"/>
    <property type="project" value="UniProtKB-KW"/>
</dbReference>
<keyword evidence="4" id="KW-0146">Chitin degradation</keyword>
<dbReference type="Gene3D" id="3.20.20.80">
    <property type="entry name" value="Glycosidases"/>
    <property type="match status" value="1"/>
</dbReference>
<evidence type="ECO:0000259" key="11">
    <source>
        <dbReference type="PROSITE" id="PS51910"/>
    </source>
</evidence>
<dbReference type="PANTHER" id="PTHR45708">
    <property type="entry name" value="ENDOCHITINASE"/>
    <property type="match status" value="1"/>
</dbReference>
<evidence type="ECO:0000256" key="9">
    <source>
        <dbReference type="RuleBase" id="RU004453"/>
    </source>
</evidence>
<sequence>MFSKRLFTSLFVLSAALARITTVFSSPVGDYDFGSGLDDMAQRVLARATPAAPHFVIYSDRFVSGLTGPPPVSEVKGYNVFALSFLLTEGAFDKAEEWTQLSASDRSSVKSQYAAAGIKLIVSLFGSTDVPTSSNADPIATANTMAAWVKEFDLDGVDVDYEDFNAINAGDGKAEAWLTTFTKQLRTQLPQGDYILTHAPVAPWFSPNKFGGGAYLTVDKNVGDLIDWYNVQFYNQGTTEYTTCDSLLTTSSSTWPESALFQIASNGVSLDKLVIGKPATSGDASNGFIAPATLATCVSQAKAKGWDAGVMVWEFPDAAADWISTVRSEAFPE</sequence>
<protein>
    <recommendedName>
        <fullName evidence="2">chitinase</fullName>
        <ecNumber evidence="2">3.2.1.14</ecNumber>
    </recommendedName>
</protein>
<evidence type="ECO:0000256" key="10">
    <source>
        <dbReference type="SAM" id="SignalP"/>
    </source>
</evidence>
<feature type="chain" id="PRO_5013594963" description="chitinase" evidence="10">
    <location>
        <begin position="26"/>
        <end position="333"/>
    </location>
</feature>
<accession>A0A286UET4</accession>
<evidence type="ECO:0000256" key="3">
    <source>
        <dbReference type="ARBA" id="ARBA00022801"/>
    </source>
</evidence>
<keyword evidence="3 8" id="KW-0378">Hydrolase</keyword>
<dbReference type="SUPFAM" id="SSF51445">
    <property type="entry name" value="(Trans)glycosidases"/>
    <property type="match status" value="1"/>
</dbReference>
<keyword evidence="5" id="KW-0119">Carbohydrate metabolism</keyword>
<dbReference type="PROSITE" id="PS01095">
    <property type="entry name" value="GH18_1"/>
    <property type="match status" value="1"/>
</dbReference>
<evidence type="ECO:0000256" key="4">
    <source>
        <dbReference type="ARBA" id="ARBA00023024"/>
    </source>
</evidence>
<feature type="signal peptide" evidence="10">
    <location>
        <begin position="1"/>
        <end position="25"/>
    </location>
</feature>
<evidence type="ECO:0000256" key="7">
    <source>
        <dbReference type="ARBA" id="ARBA00023326"/>
    </source>
</evidence>
<evidence type="ECO:0000256" key="2">
    <source>
        <dbReference type="ARBA" id="ARBA00012729"/>
    </source>
</evidence>
<dbReference type="PANTHER" id="PTHR45708:SF49">
    <property type="entry name" value="ENDOCHITINASE"/>
    <property type="match status" value="1"/>
</dbReference>
<proteinExistence type="inferred from homology"/>
<dbReference type="AlphaFoldDB" id="A0A286UET4"/>
<comment type="caution">
    <text evidence="12">The sequence shown here is derived from an EMBL/GenBank/DDBJ whole genome shotgun (WGS) entry which is preliminary data.</text>
</comment>
<dbReference type="EC" id="3.2.1.14" evidence="2"/>
<dbReference type="OrthoDB" id="3012298at2759"/>
<keyword evidence="6 8" id="KW-0326">Glycosidase</keyword>
<keyword evidence="7" id="KW-0624">Polysaccharide degradation</keyword>
<gene>
    <name evidence="12" type="ORF">PNOK_0660200</name>
</gene>
<evidence type="ECO:0000256" key="5">
    <source>
        <dbReference type="ARBA" id="ARBA00023277"/>
    </source>
</evidence>
<dbReference type="InterPro" id="IPR050542">
    <property type="entry name" value="Glycosyl_Hydrlase18_Chitinase"/>
</dbReference>
<evidence type="ECO:0000256" key="6">
    <source>
        <dbReference type="ARBA" id="ARBA00023295"/>
    </source>
</evidence>